<evidence type="ECO:0000313" key="6">
    <source>
        <dbReference type="Proteomes" id="UP000595140"/>
    </source>
</evidence>
<dbReference type="OrthoDB" id="5835829at2759"/>
<feature type="region of interest" description="Disordered" evidence="4">
    <location>
        <begin position="294"/>
        <end position="325"/>
    </location>
</feature>
<dbReference type="Pfam" id="PF00201">
    <property type="entry name" value="UDPGT"/>
    <property type="match status" value="1"/>
</dbReference>
<dbReference type="AlphaFoldDB" id="A0A484LPT8"/>
<evidence type="ECO:0000313" key="5">
    <source>
        <dbReference type="EMBL" id="VFQ78294.1"/>
    </source>
</evidence>
<dbReference type="InterPro" id="IPR002213">
    <property type="entry name" value="UDP_glucos_trans"/>
</dbReference>
<dbReference type="SUPFAM" id="SSF53756">
    <property type="entry name" value="UDP-Glycosyltransferase/glycogen phosphorylase"/>
    <property type="match status" value="1"/>
</dbReference>
<keyword evidence="6" id="KW-1185">Reference proteome</keyword>
<name>A0A484LPT8_9ASTE</name>
<dbReference type="PROSITE" id="PS00375">
    <property type="entry name" value="UDPGT"/>
    <property type="match status" value="1"/>
</dbReference>
<dbReference type="FunFam" id="3.40.50.2000:FF:000047">
    <property type="entry name" value="Glycosyltransferase"/>
    <property type="match status" value="1"/>
</dbReference>
<sequence length="325" mass="36449">MAKLFLSVSPDSDLFAIPDLPHQVKLTRLQVSPFSRGVPGEESPMSGIMKQISMSEETSFGVIFNSFYELELEYAEHYRNVLGRRSWFVGPVSLSNRDTEDKAQRREKSSISEKECLEWLDSKKPHSVVYVCFGSVASFADSQLREMATGIEASGQEFIWAIRTPTWEKEEWMPEGFEERTRGKGMIIRGWAPQVLILDHGSVGAFVTHCGWNSTLEAVCVGVPMVTWPVFAEQFINEKLVTDILRRGVGVGSKKWKRLGSDGVKREAVSETIKEVMVGEEAEEMRNRAKALKGKAREAVEEGGSSHSGLSDLLDELRTYHNAKP</sequence>
<protein>
    <submittedName>
        <fullName evidence="5">Uncharacterized protein</fullName>
    </submittedName>
</protein>
<keyword evidence="2 3" id="KW-0808">Transferase</keyword>
<dbReference type="CDD" id="cd03784">
    <property type="entry name" value="GT1_Gtf-like"/>
    <property type="match status" value="1"/>
</dbReference>
<evidence type="ECO:0000256" key="4">
    <source>
        <dbReference type="SAM" id="MobiDB-lite"/>
    </source>
</evidence>
<dbReference type="EMBL" id="OOIL02001788">
    <property type="protein sequence ID" value="VFQ78294.1"/>
    <property type="molecule type" value="Genomic_DNA"/>
</dbReference>
<dbReference type="PANTHER" id="PTHR48047:SF219">
    <property type="entry name" value="SCOPOLETIN GLUCOSYLTRANSFERASE-LIKE"/>
    <property type="match status" value="1"/>
</dbReference>
<evidence type="ECO:0000256" key="2">
    <source>
        <dbReference type="ARBA" id="ARBA00022679"/>
    </source>
</evidence>
<gene>
    <name evidence="5" type="ORF">CCAM_LOCUS20070</name>
</gene>
<comment type="similarity">
    <text evidence="1 3">Belongs to the UDP-glycosyltransferase family.</text>
</comment>
<dbReference type="GO" id="GO:0035251">
    <property type="term" value="F:UDP-glucosyltransferase activity"/>
    <property type="evidence" value="ECO:0007669"/>
    <property type="project" value="TreeGrafter"/>
</dbReference>
<evidence type="ECO:0000256" key="1">
    <source>
        <dbReference type="ARBA" id="ARBA00009995"/>
    </source>
</evidence>
<dbReference type="Proteomes" id="UP000595140">
    <property type="component" value="Unassembled WGS sequence"/>
</dbReference>
<evidence type="ECO:0000256" key="3">
    <source>
        <dbReference type="RuleBase" id="RU003718"/>
    </source>
</evidence>
<dbReference type="PANTHER" id="PTHR48047">
    <property type="entry name" value="GLYCOSYLTRANSFERASE"/>
    <property type="match status" value="1"/>
</dbReference>
<accession>A0A484LPT8</accession>
<reference evidence="5 6" key="1">
    <citation type="submission" date="2018-04" db="EMBL/GenBank/DDBJ databases">
        <authorList>
            <person name="Vogel A."/>
        </authorList>
    </citation>
    <scope>NUCLEOTIDE SEQUENCE [LARGE SCALE GENOMIC DNA]</scope>
</reference>
<proteinExistence type="inferred from homology"/>
<keyword evidence="3" id="KW-0328">Glycosyltransferase</keyword>
<dbReference type="InterPro" id="IPR035595">
    <property type="entry name" value="UDP_glycos_trans_CS"/>
</dbReference>
<feature type="compositionally biased region" description="Low complexity" evidence="4">
    <location>
        <begin position="302"/>
        <end position="312"/>
    </location>
</feature>
<organism evidence="5 6">
    <name type="scientific">Cuscuta campestris</name>
    <dbReference type="NCBI Taxonomy" id="132261"/>
    <lineage>
        <taxon>Eukaryota</taxon>
        <taxon>Viridiplantae</taxon>
        <taxon>Streptophyta</taxon>
        <taxon>Embryophyta</taxon>
        <taxon>Tracheophyta</taxon>
        <taxon>Spermatophyta</taxon>
        <taxon>Magnoliopsida</taxon>
        <taxon>eudicotyledons</taxon>
        <taxon>Gunneridae</taxon>
        <taxon>Pentapetalae</taxon>
        <taxon>asterids</taxon>
        <taxon>lamiids</taxon>
        <taxon>Solanales</taxon>
        <taxon>Convolvulaceae</taxon>
        <taxon>Cuscuteae</taxon>
        <taxon>Cuscuta</taxon>
        <taxon>Cuscuta subgen. Grammica</taxon>
        <taxon>Cuscuta sect. Cleistogrammica</taxon>
    </lineage>
</organism>
<dbReference type="Gene3D" id="3.40.50.2000">
    <property type="entry name" value="Glycogen Phosphorylase B"/>
    <property type="match status" value="2"/>
</dbReference>